<feature type="non-terminal residue" evidence="1">
    <location>
        <position position="66"/>
    </location>
</feature>
<organism evidence="1 2">
    <name type="scientific">Postia placenta MAD-698-R-SB12</name>
    <dbReference type="NCBI Taxonomy" id="670580"/>
    <lineage>
        <taxon>Eukaryota</taxon>
        <taxon>Fungi</taxon>
        <taxon>Dikarya</taxon>
        <taxon>Basidiomycota</taxon>
        <taxon>Agaricomycotina</taxon>
        <taxon>Agaricomycetes</taxon>
        <taxon>Polyporales</taxon>
        <taxon>Adustoporiaceae</taxon>
        <taxon>Rhodonia</taxon>
    </lineage>
</organism>
<reference evidence="1 2" key="1">
    <citation type="submission" date="2017-04" db="EMBL/GenBank/DDBJ databases">
        <title>Genome Sequence of the Model Brown-Rot Fungus Postia placenta SB12.</title>
        <authorList>
            <consortium name="DOE Joint Genome Institute"/>
            <person name="Gaskell J."/>
            <person name="Kersten P."/>
            <person name="Larrondo L.F."/>
            <person name="Canessa P."/>
            <person name="Martinez D."/>
            <person name="Hibbett D."/>
            <person name="Schmoll M."/>
            <person name="Kubicek C.P."/>
            <person name="Martinez A.T."/>
            <person name="Yadav J."/>
            <person name="Master E."/>
            <person name="Magnuson J.K."/>
            <person name="James T."/>
            <person name="Yaver D."/>
            <person name="Berka R."/>
            <person name="Labutti K."/>
            <person name="Lipzen A."/>
            <person name="Aerts A."/>
            <person name="Barry K."/>
            <person name="Henrissat B."/>
            <person name="Blanchette R."/>
            <person name="Grigoriev I."/>
            <person name="Cullen D."/>
        </authorList>
    </citation>
    <scope>NUCLEOTIDE SEQUENCE [LARGE SCALE GENOMIC DNA]</scope>
    <source>
        <strain evidence="1 2">MAD-698-R-SB12</strain>
    </source>
</reference>
<protein>
    <submittedName>
        <fullName evidence="1">Uncharacterized protein</fullName>
    </submittedName>
</protein>
<name>A0A1X6MIE9_9APHY</name>
<proteinExistence type="predicted"/>
<evidence type="ECO:0000313" key="1">
    <source>
        <dbReference type="EMBL" id="OSX55833.1"/>
    </source>
</evidence>
<keyword evidence="2" id="KW-1185">Reference proteome</keyword>
<dbReference type="EMBL" id="KZ110884">
    <property type="protein sequence ID" value="OSX55833.1"/>
    <property type="molecule type" value="Genomic_DNA"/>
</dbReference>
<accession>A0A1X6MIE9</accession>
<feature type="non-terminal residue" evidence="1">
    <location>
        <position position="1"/>
    </location>
</feature>
<sequence>PPTMRSWKISFIMAWKVAGELVRPKNITRVGSYSPRLVTKAAFHSSPALIRTLLYPHRTSNFVKSV</sequence>
<dbReference type="GeneID" id="36328049"/>
<gene>
    <name evidence="1" type="ORF">POSPLADRAFT_1092401</name>
</gene>
<dbReference type="RefSeq" id="XP_024332627.1">
    <property type="nucleotide sequence ID" value="XM_024483100.1"/>
</dbReference>
<dbReference type="Proteomes" id="UP000194127">
    <property type="component" value="Unassembled WGS sequence"/>
</dbReference>
<evidence type="ECO:0000313" key="2">
    <source>
        <dbReference type="Proteomes" id="UP000194127"/>
    </source>
</evidence>
<dbReference type="AlphaFoldDB" id="A0A1X6MIE9"/>
<dbReference type="OrthoDB" id="3231143at2759"/>